<feature type="compositionally biased region" description="Basic residues" evidence="1">
    <location>
        <begin position="1158"/>
        <end position="1167"/>
    </location>
</feature>
<dbReference type="Pfam" id="PF00612">
    <property type="entry name" value="IQ"/>
    <property type="match status" value="1"/>
</dbReference>
<feature type="compositionally biased region" description="Low complexity" evidence="1">
    <location>
        <begin position="191"/>
        <end position="205"/>
    </location>
</feature>
<name>A0A9W7BVT4_9STRA</name>
<feature type="region of interest" description="Disordered" evidence="1">
    <location>
        <begin position="41"/>
        <end position="90"/>
    </location>
</feature>
<gene>
    <name evidence="2" type="ORF">TrST_g10663</name>
</gene>
<reference evidence="3" key="1">
    <citation type="journal article" date="2023" name="Commun. Biol.">
        <title>Genome analysis of Parmales, the sister group of diatoms, reveals the evolutionary specialization of diatoms from phago-mixotrophs to photoautotrophs.</title>
        <authorList>
            <person name="Ban H."/>
            <person name="Sato S."/>
            <person name="Yoshikawa S."/>
            <person name="Yamada K."/>
            <person name="Nakamura Y."/>
            <person name="Ichinomiya M."/>
            <person name="Sato N."/>
            <person name="Blanc-Mathieu R."/>
            <person name="Endo H."/>
            <person name="Kuwata A."/>
            <person name="Ogata H."/>
        </authorList>
    </citation>
    <scope>NUCLEOTIDE SEQUENCE [LARGE SCALE GENOMIC DNA]</scope>
    <source>
        <strain evidence="3">NIES 3701</strain>
    </source>
</reference>
<feature type="region of interest" description="Disordered" evidence="1">
    <location>
        <begin position="1153"/>
        <end position="1173"/>
    </location>
</feature>
<feature type="compositionally biased region" description="Pro residues" evidence="1">
    <location>
        <begin position="230"/>
        <end position="240"/>
    </location>
</feature>
<protein>
    <submittedName>
        <fullName evidence="2">Uncharacterized protein</fullName>
    </submittedName>
</protein>
<dbReference type="OrthoDB" id="206118at2759"/>
<feature type="compositionally biased region" description="Pro residues" evidence="1">
    <location>
        <begin position="165"/>
        <end position="180"/>
    </location>
</feature>
<feature type="compositionally biased region" description="Basic residues" evidence="1">
    <location>
        <begin position="41"/>
        <end position="56"/>
    </location>
</feature>
<proteinExistence type="predicted"/>
<dbReference type="EMBL" id="BRXY01000499">
    <property type="protein sequence ID" value="GMH97604.1"/>
    <property type="molecule type" value="Genomic_DNA"/>
</dbReference>
<feature type="compositionally biased region" description="Basic residues" evidence="1">
    <location>
        <begin position="125"/>
        <end position="136"/>
    </location>
</feature>
<evidence type="ECO:0000313" key="3">
    <source>
        <dbReference type="Proteomes" id="UP001165085"/>
    </source>
</evidence>
<feature type="region of interest" description="Disordered" evidence="1">
    <location>
        <begin position="575"/>
        <end position="633"/>
    </location>
</feature>
<feature type="compositionally biased region" description="Basic and acidic residues" evidence="1">
    <location>
        <begin position="588"/>
        <end position="616"/>
    </location>
</feature>
<feature type="region of interest" description="Disordered" evidence="1">
    <location>
        <begin position="114"/>
        <end position="243"/>
    </location>
</feature>
<evidence type="ECO:0000313" key="2">
    <source>
        <dbReference type="EMBL" id="GMH97604.1"/>
    </source>
</evidence>
<keyword evidence="3" id="KW-1185">Reference proteome</keyword>
<dbReference type="Proteomes" id="UP001165085">
    <property type="component" value="Unassembled WGS sequence"/>
</dbReference>
<feature type="compositionally biased region" description="Basic and acidic residues" evidence="1">
    <location>
        <begin position="57"/>
        <end position="80"/>
    </location>
</feature>
<sequence>MPNAMVTAFEFDDDQPFDARDLSAYMQQRAAARKVALTQLRRSKSLKRSQTLAKRKLNAERRRKMTPEEAARDEKERDAEAEAADVDTKSMYSTTPTVAFSECTPSSLEAHSHLLGSNPFNKGAAAKKRRRKKKLPPKSIAAAKYAATSTTTVPGKSTMLASSPPASPSPASPTPTPTPTSPQMRKPPVTPSSSSRPSSRLTSTREALKNNYYDGNGDLNRPSLAAAPSAAPPLSAPEPPHNNYMKQTFDIDPTNPFANITIKIPDDQPTLRPNSSALASLFTPVDSVSKEGSFLRAKFSTVEKMRDAQMEITRKKEMTKTLQSFALTNDNPKPKSMAPSTPSIMKEMNVTKAIMIREQYLQNLDALTTLIDKKYREYQQAKKAHRIMAKKLKALKATQSTTALEISEMNKLISASEATLNKIAKNIKKTHAHLAVTVAQLRACSIEVLEAVASWQDELVSSQQKYTASLASSQNILPPPFTYQSTNYVVKMTSDLAFLVEKNDIFREWLGFDPKQNPLFTPADNLDVKSHIKSRRERLTVHIKGKRETAAKERAAKIRMSMAKNMKGAFAAMTMASGGSKRSSRKSASPERRSQEDRSSRRSASPERRSLEDKSPGKSPGSPLSFRKTMGSDLTRIRDSVMKSVSGGEYDQTDEPELDSDEELELNFPDMLPEVQLVQKLPKDVQARCEAGQEVIAKEMRHVVMREQRRADMIAFRSSAYRPGTTGASVRGGTSSADEHRSLMERITRPSTALDVRKPQLRDEGHSATTMGFISTFFVTQGDEMIDLNPVDAKKTATAAAAASSRLLTPIKVRPSTSLGLSTVFPVNPAKHVESPFPLPLQGKMLVNFESKGKNQFFKYDTKGATVVLQAFGRFILAKARISDLKAFRQTSRAASMIQRVWRGKKGRTDFFVKLRSKKSADIRRRIEEREIQKAAVILQRFFDNVRYTKMETLKASAAERRKAQHRIWARRAMMDAAAFQLQRVWKVYLAKKIEWETDYVIKYKASTRIQGGVRIRLARKRVAERKKKSKRALTKQIRKKEAHAEMYNAILTLQCWARCLLAVKRSQKKREKRSAKLAQKLAGYGGVMVGDEDSSVDFGDFGSVGSVSTASITLLMGASAAEQAARLACGLVEEEAYEDEYARKRRESAIIQEARPSSRKGNKARRNIVMGR</sequence>
<evidence type="ECO:0000256" key="1">
    <source>
        <dbReference type="SAM" id="MobiDB-lite"/>
    </source>
</evidence>
<dbReference type="PROSITE" id="PS50096">
    <property type="entry name" value="IQ"/>
    <property type="match status" value="2"/>
</dbReference>
<organism evidence="2 3">
    <name type="scientific">Triparma strigata</name>
    <dbReference type="NCBI Taxonomy" id="1606541"/>
    <lineage>
        <taxon>Eukaryota</taxon>
        <taxon>Sar</taxon>
        <taxon>Stramenopiles</taxon>
        <taxon>Ochrophyta</taxon>
        <taxon>Bolidophyceae</taxon>
        <taxon>Parmales</taxon>
        <taxon>Triparmaceae</taxon>
        <taxon>Triparma</taxon>
    </lineage>
</organism>
<dbReference type="InterPro" id="IPR000048">
    <property type="entry name" value="IQ_motif_EF-hand-BS"/>
</dbReference>
<dbReference type="AlphaFoldDB" id="A0A9W7BVT4"/>
<accession>A0A9W7BVT4</accession>
<comment type="caution">
    <text evidence="2">The sequence shown here is derived from an EMBL/GenBank/DDBJ whole genome shotgun (WGS) entry which is preliminary data.</text>
</comment>
<feature type="compositionally biased region" description="Low complexity" evidence="1">
    <location>
        <begin position="141"/>
        <end position="152"/>
    </location>
</feature>